<accession>A0A159Z8H5</accession>
<reference evidence="2 3" key="1">
    <citation type="submission" date="2015-09" db="EMBL/GenBank/DDBJ databases">
        <title>Complete genome sequence of Defluviimonas alba cai42t isolated from an oilfield in Xinjiang.</title>
        <authorList>
            <person name="Geng S."/>
            <person name="Pan X."/>
            <person name="Wu X."/>
        </authorList>
    </citation>
    <scope>NUCLEOTIDE SEQUENCE [LARGE SCALE GENOMIC DNA]</scope>
    <source>
        <strain evidence="3">cai42</strain>
    </source>
</reference>
<feature type="domain" description="Ribulose bisphosphate carboxylase large subunit C-terminal" evidence="1">
    <location>
        <begin position="11"/>
        <end position="89"/>
    </location>
</feature>
<evidence type="ECO:0000313" key="3">
    <source>
        <dbReference type="Proteomes" id="UP000076128"/>
    </source>
</evidence>
<dbReference type="STRING" id="1335048.AKL17_3776"/>
<evidence type="ECO:0000259" key="1">
    <source>
        <dbReference type="Pfam" id="PF00016"/>
    </source>
</evidence>
<dbReference type="InterPro" id="IPR036376">
    <property type="entry name" value="RuBisCO_lsu_C_sf"/>
</dbReference>
<dbReference type="KEGG" id="daa:AKL17_3776"/>
<sequence>MGAGDGDGDDRVMPIFSSGQWAGTLPHTLAQAGSDDLMFLSGGGIMAHPGGPAAGLASVRQAHEAVVADMPLADHARTHPELAQAIATFGARG</sequence>
<dbReference type="GO" id="GO:0000287">
    <property type="term" value="F:magnesium ion binding"/>
    <property type="evidence" value="ECO:0007669"/>
    <property type="project" value="InterPro"/>
</dbReference>
<keyword evidence="3" id="KW-1185">Reference proteome</keyword>
<dbReference type="AlphaFoldDB" id="A0A159Z8H5"/>
<dbReference type="Gene3D" id="3.20.20.110">
    <property type="entry name" value="Ribulose bisphosphate carboxylase, large subunit, C-terminal domain"/>
    <property type="match status" value="1"/>
</dbReference>
<dbReference type="Pfam" id="PF00016">
    <property type="entry name" value="RuBisCO_large"/>
    <property type="match status" value="1"/>
</dbReference>
<organism evidence="2 3">
    <name type="scientific">Frigidibacter mobilis</name>
    <dbReference type="NCBI Taxonomy" id="1335048"/>
    <lineage>
        <taxon>Bacteria</taxon>
        <taxon>Pseudomonadati</taxon>
        <taxon>Pseudomonadota</taxon>
        <taxon>Alphaproteobacteria</taxon>
        <taxon>Rhodobacterales</taxon>
        <taxon>Paracoccaceae</taxon>
        <taxon>Frigidibacter</taxon>
    </lineage>
</organism>
<dbReference type="InterPro" id="IPR000685">
    <property type="entry name" value="RuBisCO_lsu_C"/>
</dbReference>
<gene>
    <name evidence="2" type="ORF">AKL17_3776</name>
</gene>
<name>A0A159Z8H5_9RHOB</name>
<dbReference type="GO" id="GO:0016984">
    <property type="term" value="F:ribulose-bisphosphate carboxylase activity"/>
    <property type="evidence" value="ECO:0007669"/>
    <property type="project" value="InterPro"/>
</dbReference>
<protein>
    <submittedName>
        <fullName evidence="2">Ribulose bisphosphate carboxylaseoxygenase,large subunit</fullName>
    </submittedName>
</protein>
<dbReference type="Proteomes" id="UP000076128">
    <property type="component" value="Chromosome"/>
</dbReference>
<dbReference type="PATRIC" id="fig|1335048.3.peg.3915"/>
<evidence type="ECO:0000313" key="2">
    <source>
        <dbReference type="EMBL" id="AMY70998.1"/>
    </source>
</evidence>
<proteinExistence type="predicted"/>
<dbReference type="EMBL" id="CP012661">
    <property type="protein sequence ID" value="AMY70998.1"/>
    <property type="molecule type" value="Genomic_DNA"/>
</dbReference>
<dbReference type="SUPFAM" id="SSF51649">
    <property type="entry name" value="RuBisCo, C-terminal domain"/>
    <property type="match status" value="1"/>
</dbReference>